<protein>
    <submittedName>
        <fullName evidence="1">Uncharacterized protein</fullName>
    </submittedName>
</protein>
<dbReference type="AlphaFoldDB" id="A0A1E4R831"/>
<comment type="caution">
    <text evidence="1">The sequence shown here is derived from an EMBL/GenBank/DDBJ whole genome shotgun (WGS) entry which is preliminary data.</text>
</comment>
<dbReference type="Proteomes" id="UP000094784">
    <property type="component" value="Unassembled WGS sequence"/>
</dbReference>
<evidence type="ECO:0000313" key="2">
    <source>
        <dbReference type="Proteomes" id="UP000094784"/>
    </source>
</evidence>
<gene>
    <name evidence="1" type="ORF">BG258_12195</name>
</gene>
<dbReference type="EMBL" id="MECQ01000001">
    <property type="protein sequence ID" value="ODV56599.1"/>
    <property type="molecule type" value="Genomic_DNA"/>
</dbReference>
<name>A0A1E4R831_9BACI</name>
<evidence type="ECO:0000313" key="1">
    <source>
        <dbReference type="EMBL" id="ODV56599.1"/>
    </source>
</evidence>
<proteinExistence type="predicted"/>
<sequence length="113" mass="12292">MGTPFTDLLNLGGIFAHFTNAATGRTSTVTANFGATPFIYQEGLIKDKGVRSLDGFSMIKVVNKALILLDSEYKKWVPSYNINDFKNIIPALTSNTSYPGGKQSVFPLVLMAL</sequence>
<organism evidence="1 2">
    <name type="scientific">Lysinibacillus fusiformis</name>
    <dbReference type="NCBI Taxonomy" id="28031"/>
    <lineage>
        <taxon>Bacteria</taxon>
        <taxon>Bacillati</taxon>
        <taxon>Bacillota</taxon>
        <taxon>Bacilli</taxon>
        <taxon>Bacillales</taxon>
        <taxon>Bacillaceae</taxon>
        <taxon>Lysinibacillus</taxon>
    </lineage>
</organism>
<accession>A0A1E4R831</accession>
<reference evidence="1 2" key="1">
    <citation type="submission" date="2016-09" db="EMBL/GenBank/DDBJ databases">
        <title>Draft genome sequence of the soil isolate, Lysinibacillus fusiformis M5, a potential hypoxanthine producer.</title>
        <authorList>
            <person name="Gallegos-Monterrosa R."/>
            <person name="Maroti G."/>
            <person name="Balint B."/>
            <person name="Kovacs A.T."/>
        </authorList>
    </citation>
    <scope>NUCLEOTIDE SEQUENCE [LARGE SCALE GENOMIC DNA]</scope>
    <source>
        <strain evidence="1 2">M5</strain>
    </source>
</reference>